<reference evidence="3 4" key="1">
    <citation type="submission" date="2021-12" db="EMBL/GenBank/DDBJ databases">
        <title>High titer production of polyol ester of fatty acids by Rhodotorula paludigena BS15 towards product separation-free biomass refinery.</title>
        <authorList>
            <person name="Mano J."/>
            <person name="Ono H."/>
            <person name="Tanaka T."/>
            <person name="Naito K."/>
            <person name="Sushida H."/>
            <person name="Ike M."/>
            <person name="Tokuyasu K."/>
            <person name="Kitaoka M."/>
        </authorList>
    </citation>
    <scope>NUCLEOTIDE SEQUENCE [LARGE SCALE GENOMIC DNA]</scope>
    <source>
        <strain evidence="3 4">BS15</strain>
    </source>
</reference>
<keyword evidence="2" id="KW-1133">Transmembrane helix</keyword>
<evidence type="ECO:0000313" key="4">
    <source>
        <dbReference type="Proteomes" id="UP001342314"/>
    </source>
</evidence>
<proteinExistence type="predicted"/>
<gene>
    <name evidence="3" type="ORF">Rhopal_006092-T1</name>
</gene>
<feature type="transmembrane region" description="Helical" evidence="2">
    <location>
        <begin position="90"/>
        <end position="112"/>
    </location>
</feature>
<dbReference type="Proteomes" id="UP001342314">
    <property type="component" value="Unassembled WGS sequence"/>
</dbReference>
<feature type="compositionally biased region" description="Low complexity" evidence="1">
    <location>
        <begin position="20"/>
        <end position="44"/>
    </location>
</feature>
<comment type="caution">
    <text evidence="3">The sequence shown here is derived from an EMBL/GenBank/DDBJ whole genome shotgun (WGS) entry which is preliminary data.</text>
</comment>
<dbReference type="AlphaFoldDB" id="A0AAV5GU68"/>
<evidence type="ECO:0000256" key="1">
    <source>
        <dbReference type="SAM" id="MobiDB-lite"/>
    </source>
</evidence>
<evidence type="ECO:0000313" key="3">
    <source>
        <dbReference type="EMBL" id="GJN93047.1"/>
    </source>
</evidence>
<keyword evidence="2" id="KW-0472">Membrane</keyword>
<organism evidence="3 4">
    <name type="scientific">Rhodotorula paludigena</name>
    <dbReference type="NCBI Taxonomy" id="86838"/>
    <lineage>
        <taxon>Eukaryota</taxon>
        <taxon>Fungi</taxon>
        <taxon>Dikarya</taxon>
        <taxon>Basidiomycota</taxon>
        <taxon>Pucciniomycotina</taxon>
        <taxon>Microbotryomycetes</taxon>
        <taxon>Sporidiobolales</taxon>
        <taxon>Sporidiobolaceae</taxon>
        <taxon>Rhodotorula</taxon>
    </lineage>
</organism>
<evidence type="ECO:0000256" key="2">
    <source>
        <dbReference type="SAM" id="Phobius"/>
    </source>
</evidence>
<protein>
    <submittedName>
        <fullName evidence="3">Uncharacterized protein</fullName>
    </submittedName>
</protein>
<feature type="region of interest" description="Disordered" evidence="1">
    <location>
        <begin position="1"/>
        <end position="49"/>
    </location>
</feature>
<accession>A0AAV5GU68</accession>
<name>A0AAV5GU68_9BASI</name>
<dbReference type="EMBL" id="BQKY01000013">
    <property type="protein sequence ID" value="GJN93047.1"/>
    <property type="molecule type" value="Genomic_DNA"/>
</dbReference>
<keyword evidence="2" id="KW-0812">Transmembrane</keyword>
<sequence>MATARTLLHSPPSRLPSPPLSDKSSLLSFDSAPPSPSDVDPASPYTRPPPGALVFAQHVHRCPPKMTFTERSKVWYAGLLSETLEAWESLLLHFLLLALFALVYLALSRLLAPAVLARLETRVRFYLFGAGSHAQAQAQAHALDWAQA</sequence>
<keyword evidence="4" id="KW-1185">Reference proteome</keyword>